<dbReference type="AlphaFoldDB" id="A0A934M3H1"/>
<feature type="transmembrane region" description="Helical" evidence="6">
    <location>
        <begin position="310"/>
        <end position="328"/>
    </location>
</feature>
<keyword evidence="2" id="KW-0813">Transport</keyword>
<evidence type="ECO:0000256" key="6">
    <source>
        <dbReference type="SAM" id="Phobius"/>
    </source>
</evidence>
<sequence>MIGANGGGAFLFVYLLCVIFVGLPVMVSEFYIGRKTRKNVIGALKELKPNSGWKSIGAFGIVTAYLIMFFYSRVAGWVYSYVFKALKGDFASINAENAKNMFINTIVGPVPPIIWQIVVLAVVSFILILGVQKGIEKVTKTLMPVLFLLIVICDIRAVTLPGAYEGFKFLFKIDFGMITKQGILMALGLAFFKLSLGMGTMVTYGSYFTKDNNLINTSIRVALSDTVVSILAGIAIFPAVFSFNMEPGAGPGLLFMTMPLVFSKIPFGSILLVLFFILASIAATTAMMSIVEVLIAYYTEEKGFSRTKAVVLNAGVIAVIGILAALSVDSSSLLGNIKIFGKGFFDLFDFLSSNILMPIGGLLTAILLGYFIKKDEIKYELSNNGTLNLDFLINTYYFIVRYVSSILLIIIFLNSIGILKF</sequence>
<feature type="transmembrane region" description="Helical" evidence="6">
    <location>
        <begin position="265"/>
        <end position="298"/>
    </location>
</feature>
<evidence type="ECO:0000313" key="7">
    <source>
        <dbReference type="EMBL" id="MBI6873177.1"/>
    </source>
</evidence>
<keyword evidence="5 6" id="KW-0472">Membrane</keyword>
<feature type="transmembrane region" description="Helical" evidence="6">
    <location>
        <begin position="221"/>
        <end position="245"/>
    </location>
</feature>
<feature type="transmembrane region" description="Helical" evidence="6">
    <location>
        <begin position="184"/>
        <end position="209"/>
    </location>
</feature>
<evidence type="ECO:0000256" key="2">
    <source>
        <dbReference type="ARBA" id="ARBA00022448"/>
    </source>
</evidence>
<evidence type="ECO:0000256" key="4">
    <source>
        <dbReference type="ARBA" id="ARBA00022989"/>
    </source>
</evidence>
<feature type="transmembrane region" description="Helical" evidence="6">
    <location>
        <begin position="393"/>
        <end position="419"/>
    </location>
</feature>
<comment type="subcellular location">
    <subcellularLocation>
        <location evidence="1">Membrane</location>
        <topology evidence="1">Multi-pass membrane protein</topology>
    </subcellularLocation>
</comment>
<proteinExistence type="predicted"/>
<dbReference type="PANTHER" id="PTHR42948">
    <property type="entry name" value="TRANSPORTER"/>
    <property type="match status" value="1"/>
</dbReference>
<organism evidence="7 8">
    <name type="scientific">Clostridium aciditolerans</name>
    <dbReference type="NCBI Taxonomy" id="339861"/>
    <lineage>
        <taxon>Bacteria</taxon>
        <taxon>Bacillati</taxon>
        <taxon>Bacillota</taxon>
        <taxon>Clostridia</taxon>
        <taxon>Eubacteriales</taxon>
        <taxon>Clostridiaceae</taxon>
        <taxon>Clostridium</taxon>
    </lineage>
</organism>
<dbReference type="EMBL" id="JAEEGB010000011">
    <property type="protein sequence ID" value="MBI6873177.1"/>
    <property type="molecule type" value="Genomic_DNA"/>
</dbReference>
<dbReference type="SUPFAM" id="SSF161070">
    <property type="entry name" value="SNF-like"/>
    <property type="match status" value="1"/>
</dbReference>
<dbReference type="RefSeq" id="WP_211142642.1">
    <property type="nucleotide sequence ID" value="NZ_JAEEGB010000011.1"/>
</dbReference>
<keyword evidence="3 6" id="KW-0812">Transmembrane</keyword>
<comment type="caution">
    <text evidence="7">The sequence shown here is derived from an EMBL/GenBank/DDBJ whole genome shotgun (WGS) entry which is preliminary data.</text>
</comment>
<reference evidence="7" key="1">
    <citation type="submission" date="2020-12" db="EMBL/GenBank/DDBJ databases">
        <title>Clostridium thailandense sp. nov., a novel acetogenic bacterium isolated from peat land soil in Thailand.</title>
        <authorList>
            <person name="Chaikitkaew S."/>
            <person name="Birkeland N.K."/>
        </authorList>
    </citation>
    <scope>NUCLEOTIDE SEQUENCE</scope>
    <source>
        <strain evidence="7">DSM 17425</strain>
    </source>
</reference>
<feature type="transmembrane region" description="Helical" evidence="6">
    <location>
        <begin position="143"/>
        <end position="164"/>
    </location>
</feature>
<feature type="transmembrane region" description="Helical" evidence="6">
    <location>
        <begin position="53"/>
        <end position="71"/>
    </location>
</feature>
<dbReference type="InterPro" id="IPR037272">
    <property type="entry name" value="SNS_sf"/>
</dbReference>
<dbReference type="GO" id="GO:0016020">
    <property type="term" value="C:membrane"/>
    <property type="evidence" value="ECO:0007669"/>
    <property type="project" value="UniProtKB-SubCell"/>
</dbReference>
<keyword evidence="8" id="KW-1185">Reference proteome</keyword>
<feature type="transmembrane region" description="Helical" evidence="6">
    <location>
        <begin position="12"/>
        <end position="32"/>
    </location>
</feature>
<dbReference type="PROSITE" id="PS50267">
    <property type="entry name" value="NA_NEUROTRAN_SYMP_3"/>
    <property type="match status" value="1"/>
</dbReference>
<dbReference type="CDD" id="cd10336">
    <property type="entry name" value="SLC6sbd_Tyt1-Like"/>
    <property type="match status" value="1"/>
</dbReference>
<name>A0A934M3H1_9CLOT</name>
<dbReference type="NCBIfam" id="NF037979">
    <property type="entry name" value="Na_transp"/>
    <property type="match status" value="1"/>
</dbReference>
<feature type="transmembrane region" description="Helical" evidence="6">
    <location>
        <begin position="113"/>
        <end position="131"/>
    </location>
</feature>
<evidence type="ECO:0000256" key="5">
    <source>
        <dbReference type="ARBA" id="ARBA00023136"/>
    </source>
</evidence>
<protein>
    <submittedName>
        <fullName evidence="7">Sodium-dependent transporter</fullName>
    </submittedName>
</protein>
<gene>
    <name evidence="7" type="ORF">I6U51_10725</name>
</gene>
<dbReference type="Proteomes" id="UP000622687">
    <property type="component" value="Unassembled WGS sequence"/>
</dbReference>
<evidence type="ECO:0000313" key="8">
    <source>
        <dbReference type="Proteomes" id="UP000622687"/>
    </source>
</evidence>
<accession>A0A934M3H1</accession>
<dbReference type="InterPro" id="IPR000175">
    <property type="entry name" value="Na/ntran_symport"/>
</dbReference>
<evidence type="ECO:0000256" key="3">
    <source>
        <dbReference type="ARBA" id="ARBA00022692"/>
    </source>
</evidence>
<keyword evidence="4 6" id="KW-1133">Transmembrane helix</keyword>
<dbReference type="Pfam" id="PF00209">
    <property type="entry name" value="SNF"/>
    <property type="match status" value="2"/>
</dbReference>
<evidence type="ECO:0000256" key="1">
    <source>
        <dbReference type="ARBA" id="ARBA00004141"/>
    </source>
</evidence>
<dbReference type="PANTHER" id="PTHR42948:SF1">
    <property type="entry name" value="TRANSPORTER"/>
    <property type="match status" value="1"/>
</dbReference>
<feature type="transmembrane region" description="Helical" evidence="6">
    <location>
        <begin position="348"/>
        <end position="372"/>
    </location>
</feature>
<dbReference type="InterPro" id="IPR047218">
    <property type="entry name" value="YocR/YhdH-like"/>
</dbReference>